<reference evidence="1" key="1">
    <citation type="submission" date="2019-04" db="EMBL/GenBank/DDBJ databases">
        <title>Genome assembly of Zosterops borbonicus 15179.</title>
        <authorList>
            <person name="Leroy T."/>
            <person name="Anselmetti Y."/>
            <person name="Tilak M.-K."/>
            <person name="Nabholz B."/>
        </authorList>
    </citation>
    <scope>NUCLEOTIDE SEQUENCE</scope>
    <source>
        <strain evidence="1">HGM_15179</strain>
        <tissue evidence="1">Muscle</tissue>
    </source>
</reference>
<accession>A0A8K1G9D2</accession>
<protein>
    <submittedName>
        <fullName evidence="1">Uncharacterized protein</fullName>
    </submittedName>
</protein>
<evidence type="ECO:0000313" key="1">
    <source>
        <dbReference type="EMBL" id="TRZ13765.1"/>
    </source>
</evidence>
<evidence type="ECO:0000313" key="2">
    <source>
        <dbReference type="Proteomes" id="UP000796761"/>
    </source>
</evidence>
<keyword evidence="2" id="KW-1185">Reference proteome</keyword>
<comment type="caution">
    <text evidence="1">The sequence shown here is derived from an EMBL/GenBank/DDBJ whole genome shotgun (WGS) entry which is preliminary data.</text>
</comment>
<sequence length="158" mass="18166">MWEDCILRVCRDVIRKTKIHLELSLGRDIKDKYIRSKKIRENRGLLLLNQMGILMMEDMENVGLVYPFFASDFTAEAILQESQTLEGIHVSLVLRRYNNNNNAYGTFIDKYLKAGSNKTSTFIVMLTTQKAPDSDMEADEGFYGHLEVVLRSQALVLL</sequence>
<dbReference type="Proteomes" id="UP000796761">
    <property type="component" value="Unassembled WGS sequence"/>
</dbReference>
<proteinExistence type="predicted"/>
<dbReference type="EMBL" id="SWJQ01000485">
    <property type="protein sequence ID" value="TRZ13765.1"/>
    <property type="molecule type" value="Genomic_DNA"/>
</dbReference>
<organism evidence="1 2">
    <name type="scientific">Zosterops borbonicus</name>
    <dbReference type="NCBI Taxonomy" id="364589"/>
    <lineage>
        <taxon>Eukaryota</taxon>
        <taxon>Metazoa</taxon>
        <taxon>Chordata</taxon>
        <taxon>Craniata</taxon>
        <taxon>Vertebrata</taxon>
        <taxon>Euteleostomi</taxon>
        <taxon>Archelosauria</taxon>
        <taxon>Archosauria</taxon>
        <taxon>Dinosauria</taxon>
        <taxon>Saurischia</taxon>
        <taxon>Theropoda</taxon>
        <taxon>Coelurosauria</taxon>
        <taxon>Aves</taxon>
        <taxon>Neognathae</taxon>
        <taxon>Neoaves</taxon>
        <taxon>Telluraves</taxon>
        <taxon>Australaves</taxon>
        <taxon>Passeriformes</taxon>
        <taxon>Sylvioidea</taxon>
        <taxon>Zosteropidae</taxon>
        <taxon>Zosterops</taxon>
    </lineage>
</organism>
<dbReference type="OrthoDB" id="416454at2759"/>
<gene>
    <name evidence="1" type="ORF">HGM15179_013339</name>
</gene>
<name>A0A8K1G9D2_9PASS</name>
<dbReference type="AlphaFoldDB" id="A0A8K1G9D2"/>